<evidence type="ECO:0008006" key="4">
    <source>
        <dbReference type="Google" id="ProtNLM"/>
    </source>
</evidence>
<evidence type="ECO:0000313" key="2">
    <source>
        <dbReference type="EMBL" id="CDH44881.1"/>
    </source>
</evidence>
<accession>A0A7U7J3S0</accession>
<sequence length="107" mass="10433">MGSQSYTLTVGKAGTGSGTVITSPAGINCGATCSAKFNNGTTVTLTATVASGSTFAGWNNKGCTGTPATCTVVATFNKTAAKTAATASAPSPSLEFTPESLTPESSQ</sequence>
<protein>
    <recommendedName>
        <fullName evidence="4">Bacterial repeat domain-containing protein</fullName>
    </recommendedName>
</protein>
<proteinExistence type="predicted"/>
<feature type="compositionally biased region" description="Low complexity" evidence="1">
    <location>
        <begin position="84"/>
        <end position="93"/>
    </location>
</feature>
<reference evidence="2 3" key="1">
    <citation type="journal article" date="2014" name="ISME J.">
        <title>Candidatus Competibacter-lineage genomes retrieved from metagenomes reveal functional metabolic diversity.</title>
        <authorList>
            <person name="McIlroy S.J."/>
            <person name="Albertsen M."/>
            <person name="Andresen E.K."/>
            <person name="Saunders A.M."/>
            <person name="Kristiansen R."/>
            <person name="Stokholm-Bjerregaard M."/>
            <person name="Nielsen K.L."/>
            <person name="Nielsen P.H."/>
        </authorList>
    </citation>
    <scope>NUCLEOTIDE SEQUENCE [LARGE SCALE GENOMIC DNA]</scope>
    <source>
        <strain evidence="2 3">Run_B_J11</strain>
    </source>
</reference>
<evidence type="ECO:0000313" key="3">
    <source>
        <dbReference type="Proteomes" id="UP000019184"/>
    </source>
</evidence>
<keyword evidence="3" id="KW-1185">Reference proteome</keyword>
<organism evidence="2 3">
    <name type="scientific">Candidatus Contendobacter odensis Run_B_J11</name>
    <dbReference type="NCBI Taxonomy" id="1400861"/>
    <lineage>
        <taxon>Bacteria</taxon>
        <taxon>Pseudomonadati</taxon>
        <taxon>Pseudomonadota</taxon>
        <taxon>Gammaproteobacteria</taxon>
        <taxon>Candidatus Competibacteraceae</taxon>
        <taxon>Candidatus Contendibacter</taxon>
    </lineage>
</organism>
<feature type="region of interest" description="Disordered" evidence="1">
    <location>
        <begin position="84"/>
        <end position="107"/>
    </location>
</feature>
<dbReference type="AlphaFoldDB" id="A0A7U7J3S0"/>
<name>A0A7U7J3S0_9GAMM</name>
<gene>
    <name evidence="2" type="ORF">BN874_20001</name>
</gene>
<comment type="caution">
    <text evidence="2">The sequence shown here is derived from an EMBL/GenBank/DDBJ whole genome shotgun (WGS) entry which is preliminary data.</text>
</comment>
<dbReference type="Proteomes" id="UP000019184">
    <property type="component" value="Unassembled WGS sequence"/>
</dbReference>
<dbReference type="EMBL" id="CBTK010000112">
    <property type="protein sequence ID" value="CDH44881.1"/>
    <property type="molecule type" value="Genomic_DNA"/>
</dbReference>
<evidence type="ECO:0000256" key="1">
    <source>
        <dbReference type="SAM" id="MobiDB-lite"/>
    </source>
</evidence>